<dbReference type="InterPro" id="IPR046335">
    <property type="entry name" value="LacI/GalR-like_sensor"/>
</dbReference>
<dbReference type="PANTHER" id="PTHR30146">
    <property type="entry name" value="LACI-RELATED TRANSCRIPTIONAL REPRESSOR"/>
    <property type="match status" value="1"/>
</dbReference>
<gene>
    <name evidence="5" type="ORF">J2S10_003458</name>
</gene>
<dbReference type="PROSITE" id="PS00356">
    <property type="entry name" value="HTH_LACI_1"/>
    <property type="match status" value="1"/>
</dbReference>
<protein>
    <submittedName>
        <fullName evidence="5">DNA-binding LacI/PurR family transcriptional regulator</fullName>
    </submittedName>
</protein>
<dbReference type="SUPFAM" id="SSF47413">
    <property type="entry name" value="lambda repressor-like DNA-binding domains"/>
    <property type="match status" value="1"/>
</dbReference>
<keyword evidence="6" id="KW-1185">Reference proteome</keyword>
<dbReference type="SMART" id="SM00354">
    <property type="entry name" value="HTH_LACI"/>
    <property type="match status" value="1"/>
</dbReference>
<evidence type="ECO:0000256" key="2">
    <source>
        <dbReference type="ARBA" id="ARBA00023125"/>
    </source>
</evidence>
<evidence type="ECO:0000259" key="4">
    <source>
        <dbReference type="PROSITE" id="PS50932"/>
    </source>
</evidence>
<dbReference type="GO" id="GO:0003677">
    <property type="term" value="F:DNA binding"/>
    <property type="evidence" value="ECO:0007669"/>
    <property type="project" value="UniProtKB-KW"/>
</dbReference>
<name>A0ABT9XXI7_9BACI</name>
<dbReference type="InterPro" id="IPR000843">
    <property type="entry name" value="HTH_LacI"/>
</dbReference>
<dbReference type="InterPro" id="IPR010982">
    <property type="entry name" value="Lambda_DNA-bd_dom_sf"/>
</dbReference>
<organism evidence="5 6">
    <name type="scientific">Neobacillus ginsengisoli</name>
    <dbReference type="NCBI Taxonomy" id="904295"/>
    <lineage>
        <taxon>Bacteria</taxon>
        <taxon>Bacillati</taxon>
        <taxon>Bacillota</taxon>
        <taxon>Bacilli</taxon>
        <taxon>Bacillales</taxon>
        <taxon>Bacillaceae</taxon>
        <taxon>Neobacillus</taxon>
    </lineage>
</organism>
<dbReference type="Proteomes" id="UP001224122">
    <property type="component" value="Unassembled WGS sequence"/>
</dbReference>
<dbReference type="InterPro" id="IPR028082">
    <property type="entry name" value="Peripla_BP_I"/>
</dbReference>
<dbReference type="PROSITE" id="PS50932">
    <property type="entry name" value="HTH_LACI_2"/>
    <property type="match status" value="1"/>
</dbReference>
<dbReference type="SUPFAM" id="SSF53822">
    <property type="entry name" value="Periplasmic binding protein-like I"/>
    <property type="match status" value="1"/>
</dbReference>
<feature type="domain" description="HTH lacI-type" evidence="4">
    <location>
        <begin position="3"/>
        <end position="57"/>
    </location>
</feature>
<dbReference type="EMBL" id="JAUSTW010000005">
    <property type="protein sequence ID" value="MDQ0200275.1"/>
    <property type="molecule type" value="Genomic_DNA"/>
</dbReference>
<dbReference type="Pfam" id="PF13377">
    <property type="entry name" value="Peripla_BP_3"/>
    <property type="match status" value="1"/>
</dbReference>
<keyword evidence="3" id="KW-0804">Transcription</keyword>
<keyword evidence="2 5" id="KW-0238">DNA-binding</keyword>
<dbReference type="Pfam" id="PF00356">
    <property type="entry name" value="LacI"/>
    <property type="match status" value="1"/>
</dbReference>
<accession>A0ABT9XXI7</accession>
<reference evidence="5 6" key="1">
    <citation type="submission" date="2023-07" db="EMBL/GenBank/DDBJ databases">
        <title>Genomic Encyclopedia of Type Strains, Phase IV (KMG-IV): sequencing the most valuable type-strain genomes for metagenomic binning, comparative biology and taxonomic classification.</title>
        <authorList>
            <person name="Goeker M."/>
        </authorList>
    </citation>
    <scope>NUCLEOTIDE SEQUENCE [LARGE SCALE GENOMIC DNA]</scope>
    <source>
        <strain evidence="5 6">DSM 27594</strain>
    </source>
</reference>
<evidence type="ECO:0000313" key="5">
    <source>
        <dbReference type="EMBL" id="MDQ0200275.1"/>
    </source>
</evidence>
<dbReference type="RefSeq" id="WP_307409930.1">
    <property type="nucleotide sequence ID" value="NZ_JAUSTW010000005.1"/>
</dbReference>
<proteinExistence type="predicted"/>
<keyword evidence="1" id="KW-0805">Transcription regulation</keyword>
<dbReference type="PANTHER" id="PTHR30146:SF147">
    <property type="entry name" value="HTH-TYPE TRANSCRIPTIONAL REGULATOR DEGA"/>
    <property type="match status" value="1"/>
</dbReference>
<sequence>MKPTIYDVAKEANVSIATVSKIINNTGRISEKTKKKVFDIMQELDYHPSSVAAALTGKKTFTIGVLVPDIANPFFAEVARALENNARITGYSMILCSTDYHRDREQDYLDLLIKKQVDGIIIATEPVELNVLKKLNNRKIPFLMFSIGHLALTSQVVTTDDLKGGYLAGRYLLEKGHRNIAIITEIERASGKLRLDGFIQSLVDEGINIDNTLVIQSKSIIEEAKKASHQIFMLEEKPTAVFASTDLIAAVFINEARKAKISIPNDLSIIGFDNTIHAEITDPGLTTIAQPISELAHYAIHQLLQSIENPALPKHRIMLAPTIVERESVRDLNEKDSSKQS</sequence>
<evidence type="ECO:0000256" key="3">
    <source>
        <dbReference type="ARBA" id="ARBA00023163"/>
    </source>
</evidence>
<dbReference type="CDD" id="cd01392">
    <property type="entry name" value="HTH_LacI"/>
    <property type="match status" value="1"/>
</dbReference>
<dbReference type="PRINTS" id="PR00036">
    <property type="entry name" value="HTHLACI"/>
</dbReference>
<evidence type="ECO:0000256" key="1">
    <source>
        <dbReference type="ARBA" id="ARBA00023015"/>
    </source>
</evidence>
<comment type="caution">
    <text evidence="5">The sequence shown here is derived from an EMBL/GenBank/DDBJ whole genome shotgun (WGS) entry which is preliminary data.</text>
</comment>
<dbReference type="Gene3D" id="1.10.260.40">
    <property type="entry name" value="lambda repressor-like DNA-binding domains"/>
    <property type="match status" value="1"/>
</dbReference>
<evidence type="ECO:0000313" key="6">
    <source>
        <dbReference type="Proteomes" id="UP001224122"/>
    </source>
</evidence>
<dbReference type="Gene3D" id="3.40.50.2300">
    <property type="match status" value="2"/>
</dbReference>